<dbReference type="InterPro" id="IPR004527">
    <property type="entry name" value="Glu-tRNA-ligase_bac/mito"/>
</dbReference>
<keyword evidence="12" id="KW-1185">Reference proteome</keyword>
<dbReference type="InterPro" id="IPR045462">
    <property type="entry name" value="aa-tRNA-synth_I_cd-bd"/>
</dbReference>
<dbReference type="GO" id="GO:0004818">
    <property type="term" value="F:glutamate-tRNA ligase activity"/>
    <property type="evidence" value="ECO:0007669"/>
    <property type="project" value="UniProtKB-UniRule"/>
</dbReference>
<dbReference type="NCBIfam" id="TIGR00464">
    <property type="entry name" value="gltX_bact"/>
    <property type="match status" value="1"/>
</dbReference>
<dbReference type="InterPro" id="IPR020751">
    <property type="entry name" value="aa-tRNA-synth_I_codon-bd_sub2"/>
</dbReference>
<dbReference type="GO" id="GO:0005524">
    <property type="term" value="F:ATP binding"/>
    <property type="evidence" value="ECO:0007669"/>
    <property type="project" value="UniProtKB-UniRule"/>
</dbReference>
<keyword evidence="2 8" id="KW-0963">Cytoplasm</keyword>
<evidence type="ECO:0000259" key="10">
    <source>
        <dbReference type="Pfam" id="PF19269"/>
    </source>
</evidence>
<dbReference type="SUPFAM" id="SSF48163">
    <property type="entry name" value="An anticodon-binding domain of class I aminoacyl-tRNA synthetases"/>
    <property type="match status" value="1"/>
</dbReference>
<feature type="binding site" evidence="8">
    <location>
        <position position="245"/>
    </location>
    <ligand>
        <name>ATP</name>
        <dbReference type="ChEBI" id="CHEBI:30616"/>
    </ligand>
</feature>
<dbReference type="InterPro" id="IPR000924">
    <property type="entry name" value="Glu/Gln-tRNA-synth"/>
</dbReference>
<dbReference type="InterPro" id="IPR014729">
    <property type="entry name" value="Rossmann-like_a/b/a_fold"/>
</dbReference>
<dbReference type="EC" id="6.1.1.17" evidence="8"/>
<name>A0A8S8X7D7_9PROT</name>
<dbReference type="PANTHER" id="PTHR43311:SF2">
    <property type="entry name" value="GLUTAMATE--TRNA LIGASE, MITOCHONDRIAL-RELATED"/>
    <property type="match status" value="1"/>
</dbReference>
<reference evidence="11" key="1">
    <citation type="submission" date="2021-02" db="EMBL/GenBank/DDBJ databases">
        <title>Genome sequence of Rhodospirillales sp. strain TMPK1 isolated from soil.</title>
        <authorList>
            <person name="Nakai R."/>
            <person name="Kusada H."/>
            <person name="Tamaki H."/>
        </authorList>
    </citation>
    <scope>NUCLEOTIDE SEQUENCE</scope>
    <source>
        <strain evidence="11">TMPK1</strain>
    </source>
</reference>
<dbReference type="Gene3D" id="1.10.10.350">
    <property type="match status" value="1"/>
</dbReference>
<dbReference type="HAMAP" id="MF_00022">
    <property type="entry name" value="Glu_tRNA_synth_type1"/>
    <property type="match status" value="1"/>
</dbReference>
<evidence type="ECO:0000256" key="6">
    <source>
        <dbReference type="ARBA" id="ARBA00022917"/>
    </source>
</evidence>
<evidence type="ECO:0000313" key="12">
    <source>
        <dbReference type="Proteomes" id="UP000681075"/>
    </source>
</evidence>
<dbReference type="InterPro" id="IPR008925">
    <property type="entry name" value="aa_tRNA-synth_I_cd-bd_sf"/>
</dbReference>
<dbReference type="InterPro" id="IPR049940">
    <property type="entry name" value="GluQ/Sye"/>
</dbReference>
<dbReference type="Proteomes" id="UP000681075">
    <property type="component" value="Unassembled WGS sequence"/>
</dbReference>
<feature type="short sequence motif" description="'HIGH' region" evidence="8">
    <location>
        <begin position="9"/>
        <end position="19"/>
    </location>
</feature>
<dbReference type="Pfam" id="PF00749">
    <property type="entry name" value="tRNA-synt_1c"/>
    <property type="match status" value="1"/>
</dbReference>
<dbReference type="GO" id="GO:0000049">
    <property type="term" value="F:tRNA binding"/>
    <property type="evidence" value="ECO:0007669"/>
    <property type="project" value="InterPro"/>
</dbReference>
<comment type="caution">
    <text evidence="8">Lacks conserved residue(s) required for the propagation of feature annotation.</text>
</comment>
<keyword evidence="6 8" id="KW-0648">Protein biosynthesis</keyword>
<keyword evidence="4 8" id="KW-0547">Nucleotide-binding</keyword>
<keyword evidence="7 8" id="KW-0030">Aminoacyl-tRNA synthetase</keyword>
<accession>A0A8S8X7D7</accession>
<dbReference type="GO" id="GO:0005737">
    <property type="term" value="C:cytoplasm"/>
    <property type="evidence" value="ECO:0007669"/>
    <property type="project" value="UniProtKB-SubCell"/>
</dbReference>
<dbReference type="PROSITE" id="PS00178">
    <property type="entry name" value="AA_TRNA_LIGASE_I"/>
    <property type="match status" value="1"/>
</dbReference>
<keyword evidence="3 8" id="KW-0436">Ligase</keyword>
<gene>
    <name evidence="11" type="primary">gltX1</name>
    <name evidence="8" type="synonym">gltX</name>
    <name evidence="11" type="ORF">TMPK1_17550</name>
</gene>
<keyword evidence="5 8" id="KW-0067">ATP-binding</keyword>
<feature type="domain" description="Glutamyl/glutaminyl-tRNA synthetase class Ib catalytic" evidence="9">
    <location>
        <begin position="3"/>
        <end position="309"/>
    </location>
</feature>
<evidence type="ECO:0000256" key="8">
    <source>
        <dbReference type="HAMAP-Rule" id="MF_00022"/>
    </source>
</evidence>
<evidence type="ECO:0000256" key="4">
    <source>
        <dbReference type="ARBA" id="ARBA00022741"/>
    </source>
</evidence>
<dbReference type="Gene3D" id="3.40.50.620">
    <property type="entry name" value="HUPs"/>
    <property type="match status" value="1"/>
</dbReference>
<dbReference type="RefSeq" id="WP_420242621.1">
    <property type="nucleotide sequence ID" value="NZ_BOPV01000001.1"/>
</dbReference>
<dbReference type="GO" id="GO:0006424">
    <property type="term" value="P:glutamyl-tRNA aminoacylation"/>
    <property type="evidence" value="ECO:0007669"/>
    <property type="project" value="UniProtKB-UniRule"/>
</dbReference>
<organism evidence="11 12">
    <name type="scientific">Roseiterribacter gracilis</name>
    <dbReference type="NCBI Taxonomy" id="2812848"/>
    <lineage>
        <taxon>Bacteria</taxon>
        <taxon>Pseudomonadati</taxon>
        <taxon>Pseudomonadota</taxon>
        <taxon>Alphaproteobacteria</taxon>
        <taxon>Rhodospirillales</taxon>
        <taxon>Roseiterribacteraceae</taxon>
        <taxon>Roseiterribacter</taxon>
    </lineage>
</organism>
<evidence type="ECO:0000256" key="7">
    <source>
        <dbReference type="ARBA" id="ARBA00023146"/>
    </source>
</evidence>
<proteinExistence type="inferred from homology"/>
<dbReference type="InterPro" id="IPR020058">
    <property type="entry name" value="Glu/Gln-tRNA-synth_Ib_cat-dom"/>
</dbReference>
<dbReference type="InterPro" id="IPR001412">
    <property type="entry name" value="aa-tRNA-synth_I_CS"/>
</dbReference>
<sequence length="449" mass="49606">MSVKVRFAPSPTGRLHVGNARLALVNFLFARAQNGVFQLRMDDTDTERSTLDNEQAIQRDLAWFGLKHDEFARQSDRLDRYDAAAETLRVSGRLYPAYETAEELSLKRKAQLAAGKPPRYDRAALRLTDAERAQLEASGRKPHWRFRLDDAAHEWDDIVHGPTRVAGSDLSDPVLLREDGRPLYTLSSVVDDLEFGITHVIRGEDHLTNTAAQIQLFEALGGRGSVPTFAHLSLLTDAGGGKLSKRAGALSLESMRDDDGIEPLALASLLARLGTSDPVEPRTSLRQIIEGFDISRFGRAAARFDEEDLLRINARVLHALSYDAIAPRLAALNLQGVDAAFWEAVRPNLARFDELATWWSVAQGPIAPVIEEPAFAADAATVLADEKFDADIWSRWTAALKTSTGRSGKMLFRPLRLALTGREHGPELKILLPLIGRDRALARLRGETA</sequence>
<evidence type="ECO:0000256" key="5">
    <source>
        <dbReference type="ARBA" id="ARBA00022840"/>
    </source>
</evidence>
<dbReference type="AlphaFoldDB" id="A0A8S8X7D7"/>
<dbReference type="PRINTS" id="PR00987">
    <property type="entry name" value="TRNASYNTHGLU"/>
</dbReference>
<dbReference type="EMBL" id="BOPV01000001">
    <property type="protein sequence ID" value="GIL39518.1"/>
    <property type="molecule type" value="Genomic_DNA"/>
</dbReference>
<evidence type="ECO:0000313" key="11">
    <source>
        <dbReference type="EMBL" id="GIL39518.1"/>
    </source>
</evidence>
<dbReference type="SUPFAM" id="SSF52374">
    <property type="entry name" value="Nucleotidylyl transferase"/>
    <property type="match status" value="1"/>
</dbReference>
<feature type="short sequence motif" description="'KMSKS' region" evidence="8">
    <location>
        <begin position="242"/>
        <end position="246"/>
    </location>
</feature>
<comment type="caution">
    <text evidence="11">The sequence shown here is derived from an EMBL/GenBank/DDBJ whole genome shotgun (WGS) entry which is preliminary data.</text>
</comment>
<dbReference type="Pfam" id="PF19269">
    <property type="entry name" value="Anticodon_2"/>
    <property type="match status" value="1"/>
</dbReference>
<comment type="subcellular location">
    <subcellularLocation>
        <location evidence="8">Cytoplasm</location>
    </subcellularLocation>
</comment>
<comment type="similarity">
    <text evidence="1 8">Belongs to the class-I aminoacyl-tRNA synthetase family. Glutamate--tRNA ligase type 1 subfamily.</text>
</comment>
<comment type="subunit">
    <text evidence="8">Monomer.</text>
</comment>
<protein>
    <recommendedName>
        <fullName evidence="8">Glutamate--tRNA ligase</fullName>
        <ecNumber evidence="8">6.1.1.17</ecNumber>
    </recommendedName>
    <alternativeName>
        <fullName evidence="8">Glutamyl-tRNA synthetase</fullName>
        <shortName evidence="8">GluRS</shortName>
    </alternativeName>
</protein>
<evidence type="ECO:0000256" key="3">
    <source>
        <dbReference type="ARBA" id="ARBA00022598"/>
    </source>
</evidence>
<comment type="function">
    <text evidence="8">Catalyzes the attachment of glutamate to tRNA(Glu) in a two-step reaction: glutamate is first activated by ATP to form Glu-AMP and then transferred to the acceptor end of tRNA(Glu).</text>
</comment>
<dbReference type="PANTHER" id="PTHR43311">
    <property type="entry name" value="GLUTAMATE--TRNA LIGASE"/>
    <property type="match status" value="1"/>
</dbReference>
<comment type="catalytic activity">
    <reaction evidence="8">
        <text>tRNA(Glu) + L-glutamate + ATP = L-glutamyl-tRNA(Glu) + AMP + diphosphate</text>
        <dbReference type="Rhea" id="RHEA:23540"/>
        <dbReference type="Rhea" id="RHEA-COMP:9663"/>
        <dbReference type="Rhea" id="RHEA-COMP:9680"/>
        <dbReference type="ChEBI" id="CHEBI:29985"/>
        <dbReference type="ChEBI" id="CHEBI:30616"/>
        <dbReference type="ChEBI" id="CHEBI:33019"/>
        <dbReference type="ChEBI" id="CHEBI:78442"/>
        <dbReference type="ChEBI" id="CHEBI:78520"/>
        <dbReference type="ChEBI" id="CHEBI:456215"/>
        <dbReference type="EC" id="6.1.1.17"/>
    </reaction>
</comment>
<evidence type="ECO:0000256" key="1">
    <source>
        <dbReference type="ARBA" id="ARBA00007894"/>
    </source>
</evidence>
<feature type="domain" description="Aminoacyl-tRNA synthetase class I anticodon-binding" evidence="10">
    <location>
        <begin position="382"/>
        <end position="445"/>
    </location>
</feature>
<evidence type="ECO:0000259" key="9">
    <source>
        <dbReference type="Pfam" id="PF00749"/>
    </source>
</evidence>
<evidence type="ECO:0000256" key="2">
    <source>
        <dbReference type="ARBA" id="ARBA00022490"/>
    </source>
</evidence>